<dbReference type="InParanoid" id="A0A1X7U653"/>
<accession>A0A1X7U653</accession>
<sequence>MAGRRGLMSNFEVEPQPVVCGQLQYTYNQPQSGLTSGLTGLQITPVRPVRPVRHAQIPFDEIDFLSRLLTGPQAKEIVIYGEGNPLFDIALATARNNSWEGISYGVRHVFKFEEKKLRSIEQCSQMGRQQGLSELEIMKKIQDTLKTPAPPSMEIHQ</sequence>
<dbReference type="EnsemblMetazoa" id="Aqu2.1.22941_001">
    <property type="protein sequence ID" value="Aqu2.1.22941_001"/>
    <property type="gene ID" value="Aqu2.1.22941"/>
</dbReference>
<evidence type="ECO:0000313" key="1">
    <source>
        <dbReference type="EnsemblMetazoa" id="Aqu2.1.22941_001"/>
    </source>
</evidence>
<organism evidence="1">
    <name type="scientific">Amphimedon queenslandica</name>
    <name type="common">Sponge</name>
    <dbReference type="NCBI Taxonomy" id="400682"/>
    <lineage>
        <taxon>Eukaryota</taxon>
        <taxon>Metazoa</taxon>
        <taxon>Porifera</taxon>
        <taxon>Demospongiae</taxon>
        <taxon>Heteroscleromorpha</taxon>
        <taxon>Haplosclerida</taxon>
        <taxon>Niphatidae</taxon>
        <taxon>Amphimedon</taxon>
    </lineage>
</organism>
<proteinExistence type="predicted"/>
<protein>
    <submittedName>
        <fullName evidence="1">Uncharacterized protein</fullName>
    </submittedName>
</protein>
<reference evidence="1" key="1">
    <citation type="submission" date="2017-05" db="UniProtKB">
        <authorList>
            <consortium name="EnsemblMetazoa"/>
        </authorList>
    </citation>
    <scope>IDENTIFICATION</scope>
</reference>
<name>A0A1X7U653_AMPQE</name>
<dbReference type="AlphaFoldDB" id="A0A1X7U653"/>